<dbReference type="PANTHER" id="PTHR47481:SF30">
    <property type="entry name" value="CCHC-TYPE DOMAIN-CONTAINING PROTEIN"/>
    <property type="match status" value="1"/>
</dbReference>
<feature type="region of interest" description="Disordered" evidence="1">
    <location>
        <begin position="219"/>
        <end position="253"/>
    </location>
</feature>
<evidence type="ECO:0000313" key="2">
    <source>
        <dbReference type="EMBL" id="MBA0619163.1"/>
    </source>
</evidence>
<comment type="caution">
    <text evidence="2">The sequence shown here is derived from an EMBL/GenBank/DDBJ whole genome shotgun (WGS) entry which is preliminary data.</text>
</comment>
<name>A0A7J8RZX1_GOSDV</name>
<dbReference type="Proteomes" id="UP000593561">
    <property type="component" value="Unassembled WGS sequence"/>
</dbReference>
<evidence type="ECO:0008006" key="4">
    <source>
        <dbReference type="Google" id="ProtNLM"/>
    </source>
</evidence>
<gene>
    <name evidence="2" type="ORF">Godav_028386</name>
</gene>
<dbReference type="PANTHER" id="PTHR47481">
    <property type="match status" value="1"/>
</dbReference>
<dbReference type="PROSITE" id="PS00141">
    <property type="entry name" value="ASP_PROTEASE"/>
    <property type="match status" value="1"/>
</dbReference>
<accession>A0A7J8RZX1</accession>
<organism evidence="2 3">
    <name type="scientific">Gossypium davidsonii</name>
    <name type="common">Davidson's cotton</name>
    <name type="synonym">Gossypium klotzschianum subsp. davidsonii</name>
    <dbReference type="NCBI Taxonomy" id="34287"/>
    <lineage>
        <taxon>Eukaryota</taxon>
        <taxon>Viridiplantae</taxon>
        <taxon>Streptophyta</taxon>
        <taxon>Embryophyta</taxon>
        <taxon>Tracheophyta</taxon>
        <taxon>Spermatophyta</taxon>
        <taxon>Magnoliopsida</taxon>
        <taxon>eudicotyledons</taxon>
        <taxon>Gunneridae</taxon>
        <taxon>Pentapetalae</taxon>
        <taxon>rosids</taxon>
        <taxon>malvids</taxon>
        <taxon>Malvales</taxon>
        <taxon>Malvaceae</taxon>
        <taxon>Malvoideae</taxon>
        <taxon>Gossypium</taxon>
    </lineage>
</organism>
<dbReference type="EMBL" id="JABFAC010000007">
    <property type="protein sequence ID" value="MBA0619163.1"/>
    <property type="molecule type" value="Genomic_DNA"/>
</dbReference>
<evidence type="ECO:0000256" key="1">
    <source>
        <dbReference type="SAM" id="MobiDB-lite"/>
    </source>
</evidence>
<protein>
    <recommendedName>
        <fullName evidence="4">CCHC-type domain-containing protein</fullName>
    </recommendedName>
</protein>
<dbReference type="AlphaFoldDB" id="A0A7J8RZX1"/>
<feature type="region of interest" description="Disordered" evidence="1">
    <location>
        <begin position="337"/>
        <end position="358"/>
    </location>
</feature>
<proteinExistence type="predicted"/>
<keyword evidence="3" id="KW-1185">Reference proteome</keyword>
<sequence>MSSVLPDEVVDSRFFSTKEINVLLHDHNYLLWRQQVLLAVKHISFRKFARFEQQDSALASWLLSSVSATVLPHLIGLDTSLQIWSALVRLFGSKTTSQLMFYRRALHSQRKVDLSMKEFLMKVKGYCDSLASCGETISEREHVTAILSGLSSAYESVLTIITASSIPYSVQSVSTMLLDAEAQQLIMSDAPRARGSGRDRSSGSRFQCQLYGKTGHLVDRKEKRKVDSEARDSRKRLTGKSYHSQSKRSKEYHNHSIASVGYLDRARGKHYAGSKTQATFVASVGSVNDCQQCELRHFDECRAKDGACFKCGLLKHFICDCPKISENEKVQNVRTNNTATRGRPPHNPRNVSASRGVTKDSTVRSKARALTMAYAIRAHEEASAPDVITGTFSIVDTDVIALIDSGSTHSYVCTKLVS</sequence>
<dbReference type="GO" id="GO:0004190">
    <property type="term" value="F:aspartic-type endopeptidase activity"/>
    <property type="evidence" value="ECO:0007669"/>
    <property type="project" value="InterPro"/>
</dbReference>
<dbReference type="Pfam" id="PF14223">
    <property type="entry name" value="Retrotran_gag_2"/>
    <property type="match status" value="1"/>
</dbReference>
<dbReference type="InterPro" id="IPR001969">
    <property type="entry name" value="Aspartic_peptidase_AS"/>
</dbReference>
<dbReference type="GO" id="GO:0006508">
    <property type="term" value="P:proteolysis"/>
    <property type="evidence" value="ECO:0007669"/>
    <property type="project" value="InterPro"/>
</dbReference>
<feature type="compositionally biased region" description="Basic and acidic residues" evidence="1">
    <location>
        <begin position="219"/>
        <end position="232"/>
    </location>
</feature>
<evidence type="ECO:0000313" key="3">
    <source>
        <dbReference type="Proteomes" id="UP000593561"/>
    </source>
</evidence>
<dbReference type="Pfam" id="PF08284">
    <property type="entry name" value="RVP_2"/>
    <property type="match status" value="1"/>
</dbReference>
<reference evidence="2 3" key="1">
    <citation type="journal article" date="2019" name="Genome Biol. Evol.">
        <title>Insights into the evolution of the New World diploid cottons (Gossypium, subgenus Houzingenia) based on genome sequencing.</title>
        <authorList>
            <person name="Grover C.E."/>
            <person name="Arick M.A. 2nd"/>
            <person name="Thrash A."/>
            <person name="Conover J.L."/>
            <person name="Sanders W.S."/>
            <person name="Peterson D.G."/>
            <person name="Frelichowski J.E."/>
            <person name="Scheffler J.A."/>
            <person name="Scheffler B.E."/>
            <person name="Wendel J.F."/>
        </authorList>
    </citation>
    <scope>NUCLEOTIDE SEQUENCE [LARGE SCALE GENOMIC DNA]</scope>
    <source>
        <strain evidence="2">27</strain>
        <tissue evidence="2">Leaf</tissue>
    </source>
</reference>
<feature type="non-terminal residue" evidence="2">
    <location>
        <position position="418"/>
    </location>
</feature>